<evidence type="ECO:0000256" key="2">
    <source>
        <dbReference type="ARBA" id="ARBA00006027"/>
    </source>
</evidence>
<dbReference type="NCBIfam" id="TIGR01614">
    <property type="entry name" value="PME_inhib"/>
    <property type="match status" value="1"/>
</dbReference>
<reference evidence="10" key="1">
    <citation type="submission" date="2016-03" db="EMBL/GenBank/DDBJ databases">
        <title>Mechanisms controlling the formation of the plant cell surface in tip-growing cells are functionally conserved among land plants.</title>
        <authorList>
            <person name="Honkanen S."/>
            <person name="Jones V.A."/>
            <person name="Morieri G."/>
            <person name="Champion C."/>
            <person name="Hetherington A.J."/>
            <person name="Kelly S."/>
            <person name="Saint-Marcoux D."/>
            <person name="Proust H."/>
            <person name="Prescott H."/>
            <person name="Dolan L."/>
        </authorList>
    </citation>
    <scope>NUCLEOTIDE SEQUENCE [LARGE SCALE GENOMIC DNA]</scope>
    <source>
        <tissue evidence="10">Whole gametophyte</tissue>
    </source>
</reference>
<feature type="transmembrane region" description="Helical" evidence="8">
    <location>
        <begin position="68"/>
        <end position="91"/>
    </location>
</feature>
<dbReference type="EMBL" id="LVLJ01004053">
    <property type="protein sequence ID" value="OAE18506.1"/>
    <property type="molecule type" value="Genomic_DNA"/>
</dbReference>
<dbReference type="UniPathway" id="UPA00545">
    <property type="reaction ID" value="UER00823"/>
</dbReference>
<comment type="catalytic activity">
    <reaction evidence="7">
        <text>[(1-&gt;4)-alpha-D-galacturonosyl methyl ester](n) + n H2O = [(1-&gt;4)-alpha-D-galacturonosyl](n) + n methanol + n H(+)</text>
        <dbReference type="Rhea" id="RHEA:22380"/>
        <dbReference type="Rhea" id="RHEA-COMP:14570"/>
        <dbReference type="Rhea" id="RHEA-COMP:14573"/>
        <dbReference type="ChEBI" id="CHEBI:15377"/>
        <dbReference type="ChEBI" id="CHEBI:15378"/>
        <dbReference type="ChEBI" id="CHEBI:17790"/>
        <dbReference type="ChEBI" id="CHEBI:140522"/>
        <dbReference type="ChEBI" id="CHEBI:140523"/>
        <dbReference type="EC" id="3.1.1.11"/>
    </reaction>
</comment>
<dbReference type="FunFam" id="2.160.20.10:FF:000001">
    <property type="entry name" value="Pectinesterase"/>
    <property type="match status" value="1"/>
</dbReference>
<evidence type="ECO:0000313" key="11">
    <source>
        <dbReference type="Proteomes" id="UP000077202"/>
    </source>
</evidence>
<dbReference type="GO" id="GO:0042545">
    <property type="term" value="P:cell wall modification"/>
    <property type="evidence" value="ECO:0007669"/>
    <property type="project" value="UniProtKB-UniRule"/>
</dbReference>
<sequence length="625" mass="68165">MGSDTAAAHTWKDAATGKENSLNAFNHYGKLDPNNASSDNVLASNKCIPIISAPKVAEESSVRTRRRVAIIGCLSVLLVAVICTAIVVPLVKNGSKNADNESVPGMIVTLCNTTLYPQTCEDSLQSGTGSDPPVTDSKDLVQKSVNVAHFQVTDMKVAATNLSSSETDTNLLAALSDCEELLDDALDMLNRTSSLMQSLNLASVPEQLEDPVTFMSAALTDLTTCVDGFEDLANSTARDEMTKLGASVNQFLSIALSLVNSLTSVGDDLSKWTQLWRDRGLLERPEQATDDVLPDWIGAHARRHLASNSFKVNVVVARDGSGKYKDIQAAIDAAPDKGYKLYVIYIKKGIYSGQFEVPKSKTNLMFLGDGIGQTIITGSRNVQMEGVTTFLSATLIIKGAGFIGKGFTVRNTAGPQSHQAVAMRVSADRVALWQCSFEAYQDTLYAHSLRQFYYQCTIEGTVDFVFGNGAALFQSCSLRPLVPLRGQQNTIAAQGRTDPSQNTGLMFHNCTLDGGKDLQRSISMYPTFLGRPWKQYARAVFIRSYLGKVINPAGWLLWQGDWALQTCYYAEFQNRGPGSSTKQRVWWSKQVKSANDVSKYGIPKFLGGNYWLPATNVPYESTIYS</sequence>
<dbReference type="PROSITE" id="PS00503">
    <property type="entry name" value="PECTINESTERASE_2"/>
    <property type="match status" value="1"/>
</dbReference>
<feature type="domain" description="Pectinesterase inhibitor" evidence="9">
    <location>
        <begin position="102"/>
        <end position="258"/>
    </location>
</feature>
<dbReference type="AlphaFoldDB" id="A0A176VFD0"/>
<evidence type="ECO:0000313" key="10">
    <source>
        <dbReference type="EMBL" id="OAE18506.1"/>
    </source>
</evidence>
<evidence type="ECO:0000256" key="6">
    <source>
        <dbReference type="PROSITE-ProRule" id="PRU10040"/>
    </source>
</evidence>
<dbReference type="InterPro" id="IPR011050">
    <property type="entry name" value="Pectin_lyase_fold/virulence"/>
</dbReference>
<keyword evidence="8" id="KW-1133">Transmembrane helix</keyword>
<dbReference type="SUPFAM" id="SSF101148">
    <property type="entry name" value="Plant invertase/pectin methylesterase inhibitor"/>
    <property type="match status" value="1"/>
</dbReference>
<dbReference type="GO" id="GO:0030599">
    <property type="term" value="F:pectinesterase activity"/>
    <property type="evidence" value="ECO:0007669"/>
    <property type="project" value="UniProtKB-UniRule"/>
</dbReference>
<evidence type="ECO:0000256" key="5">
    <source>
        <dbReference type="ARBA" id="ARBA00023085"/>
    </source>
</evidence>
<feature type="active site" evidence="6">
    <location>
        <position position="463"/>
    </location>
</feature>
<dbReference type="SMART" id="SM00856">
    <property type="entry name" value="PMEI"/>
    <property type="match status" value="1"/>
</dbReference>
<gene>
    <name evidence="10" type="ORF">AXG93_163s1390</name>
</gene>
<keyword evidence="4 7" id="KW-0378">Hydrolase</keyword>
<proteinExistence type="inferred from homology"/>
<protein>
    <recommendedName>
        <fullName evidence="7">Pectinesterase</fullName>
        <ecNumber evidence="7">3.1.1.11</ecNumber>
    </recommendedName>
</protein>
<dbReference type="InterPro" id="IPR012334">
    <property type="entry name" value="Pectin_lyas_fold"/>
</dbReference>
<dbReference type="PANTHER" id="PTHR31707">
    <property type="entry name" value="PECTINESTERASE"/>
    <property type="match status" value="1"/>
</dbReference>
<evidence type="ECO:0000259" key="9">
    <source>
        <dbReference type="SMART" id="SM00856"/>
    </source>
</evidence>
<dbReference type="InterPro" id="IPR000070">
    <property type="entry name" value="Pectinesterase_cat"/>
</dbReference>
<dbReference type="CDD" id="cd15798">
    <property type="entry name" value="PMEI-like_3"/>
    <property type="match status" value="1"/>
</dbReference>
<dbReference type="InterPro" id="IPR035513">
    <property type="entry name" value="Invertase/methylesterase_inhib"/>
</dbReference>
<dbReference type="InterPro" id="IPR006501">
    <property type="entry name" value="Pectinesterase_inhib_dom"/>
</dbReference>
<comment type="pathway">
    <text evidence="1 7">Glycan metabolism; pectin degradation; 2-dehydro-3-deoxy-D-gluconate from pectin: step 1/5.</text>
</comment>
<evidence type="ECO:0000256" key="3">
    <source>
        <dbReference type="ARBA" id="ARBA00007786"/>
    </source>
</evidence>
<name>A0A176VFD0_MARPO</name>
<keyword evidence="8" id="KW-0812">Transmembrane</keyword>
<dbReference type="Pfam" id="PF01095">
    <property type="entry name" value="Pectinesterase"/>
    <property type="match status" value="1"/>
</dbReference>
<dbReference type="Proteomes" id="UP000077202">
    <property type="component" value="Unassembled WGS sequence"/>
</dbReference>
<dbReference type="GO" id="GO:0004857">
    <property type="term" value="F:enzyme inhibitor activity"/>
    <property type="evidence" value="ECO:0007669"/>
    <property type="project" value="InterPro"/>
</dbReference>
<dbReference type="InterPro" id="IPR033131">
    <property type="entry name" value="Pectinesterase_Asp_AS"/>
</dbReference>
<dbReference type="Pfam" id="PF04043">
    <property type="entry name" value="PMEI"/>
    <property type="match status" value="1"/>
</dbReference>
<dbReference type="Gene3D" id="2.160.20.10">
    <property type="entry name" value="Single-stranded right-handed beta-helix, Pectin lyase-like"/>
    <property type="match status" value="1"/>
</dbReference>
<keyword evidence="8" id="KW-0472">Membrane</keyword>
<evidence type="ECO:0000256" key="7">
    <source>
        <dbReference type="RuleBase" id="RU000589"/>
    </source>
</evidence>
<evidence type="ECO:0000256" key="4">
    <source>
        <dbReference type="ARBA" id="ARBA00022801"/>
    </source>
</evidence>
<comment type="similarity">
    <text evidence="3">In the C-terminal section; belongs to the pectinesterase family.</text>
</comment>
<keyword evidence="11" id="KW-1185">Reference proteome</keyword>
<dbReference type="SUPFAM" id="SSF51126">
    <property type="entry name" value="Pectin lyase-like"/>
    <property type="match status" value="1"/>
</dbReference>
<comment type="caution">
    <text evidence="10">The sequence shown here is derived from an EMBL/GenBank/DDBJ whole genome shotgun (WGS) entry which is preliminary data.</text>
</comment>
<dbReference type="GO" id="GO:0045490">
    <property type="term" value="P:pectin catabolic process"/>
    <property type="evidence" value="ECO:0007669"/>
    <property type="project" value="UniProtKB-UniRule"/>
</dbReference>
<evidence type="ECO:0000256" key="1">
    <source>
        <dbReference type="ARBA" id="ARBA00005184"/>
    </source>
</evidence>
<keyword evidence="5 7" id="KW-0063">Aspartyl esterase</keyword>
<evidence type="ECO:0000256" key="8">
    <source>
        <dbReference type="SAM" id="Phobius"/>
    </source>
</evidence>
<accession>A0A176VFD0</accession>
<dbReference type="Gene3D" id="1.20.140.40">
    <property type="entry name" value="Invertase/pectin methylesterase inhibitor family protein"/>
    <property type="match status" value="1"/>
</dbReference>
<comment type="similarity">
    <text evidence="2">In the N-terminal section; belongs to the PMEI family.</text>
</comment>
<organism evidence="10 11">
    <name type="scientific">Marchantia polymorpha subsp. ruderalis</name>
    <dbReference type="NCBI Taxonomy" id="1480154"/>
    <lineage>
        <taxon>Eukaryota</taxon>
        <taxon>Viridiplantae</taxon>
        <taxon>Streptophyta</taxon>
        <taxon>Embryophyta</taxon>
        <taxon>Marchantiophyta</taxon>
        <taxon>Marchantiopsida</taxon>
        <taxon>Marchantiidae</taxon>
        <taxon>Marchantiales</taxon>
        <taxon>Marchantiaceae</taxon>
        <taxon>Marchantia</taxon>
    </lineage>
</organism>
<dbReference type="EC" id="3.1.1.11" evidence="7"/>